<evidence type="ECO:0000313" key="2">
    <source>
        <dbReference type="EMBL" id="MBM7622140.1"/>
    </source>
</evidence>
<dbReference type="Pfam" id="PF00583">
    <property type="entry name" value="Acetyltransf_1"/>
    <property type="match status" value="1"/>
</dbReference>
<dbReference type="InterPro" id="IPR000182">
    <property type="entry name" value="GNAT_dom"/>
</dbReference>
<accession>A0ABS2P5B7</accession>
<dbReference type="PROSITE" id="PS51186">
    <property type="entry name" value="GNAT"/>
    <property type="match status" value="1"/>
</dbReference>
<evidence type="ECO:0000259" key="1">
    <source>
        <dbReference type="PROSITE" id="PS51186"/>
    </source>
</evidence>
<dbReference type="EMBL" id="JAFBED010000014">
    <property type="protein sequence ID" value="MBM7622140.1"/>
    <property type="molecule type" value="Genomic_DNA"/>
</dbReference>
<evidence type="ECO:0000313" key="3">
    <source>
        <dbReference type="Proteomes" id="UP000737402"/>
    </source>
</evidence>
<dbReference type="RefSeq" id="WP_204419497.1">
    <property type="nucleotide sequence ID" value="NZ_JAFBED010000014.1"/>
</dbReference>
<dbReference type="Gene3D" id="1.10.1780.10">
    <property type="entry name" value="Clp, N-terminal domain"/>
    <property type="match status" value="1"/>
</dbReference>
<dbReference type="SUPFAM" id="SSF81923">
    <property type="entry name" value="Double Clp-N motif"/>
    <property type="match status" value="1"/>
</dbReference>
<reference evidence="2 3" key="1">
    <citation type="submission" date="2021-01" db="EMBL/GenBank/DDBJ databases">
        <title>Genomic Encyclopedia of Type Strains, Phase IV (KMG-IV): sequencing the most valuable type-strain genomes for metagenomic binning, comparative biology and taxonomic classification.</title>
        <authorList>
            <person name="Goeker M."/>
        </authorList>
    </citation>
    <scope>NUCLEOTIDE SEQUENCE [LARGE SCALE GENOMIC DNA]</scope>
    <source>
        <strain evidence="2 3">DSM 25879</strain>
    </source>
</reference>
<protein>
    <submittedName>
        <fullName evidence="2">N-acetylglutamate synthase-like GNAT family acetyltransferase</fullName>
    </submittedName>
</protein>
<dbReference type="InterPro" id="IPR016181">
    <property type="entry name" value="Acyl_CoA_acyltransferase"/>
</dbReference>
<name>A0ABS2P5B7_9BACI</name>
<organism evidence="2 3">
    <name type="scientific">Sutcliffiella tianshenii</name>
    <dbReference type="NCBI Taxonomy" id="1463404"/>
    <lineage>
        <taxon>Bacteria</taxon>
        <taxon>Bacillati</taxon>
        <taxon>Bacillota</taxon>
        <taxon>Bacilli</taxon>
        <taxon>Bacillales</taxon>
        <taxon>Bacillaceae</taxon>
        <taxon>Sutcliffiella</taxon>
    </lineage>
</organism>
<feature type="domain" description="N-acetyltransferase" evidence="1">
    <location>
        <begin position="161"/>
        <end position="286"/>
    </location>
</feature>
<gene>
    <name evidence="2" type="ORF">JOC95_004051</name>
</gene>
<dbReference type="Gene3D" id="3.40.630.30">
    <property type="match status" value="1"/>
</dbReference>
<dbReference type="Proteomes" id="UP000737402">
    <property type="component" value="Unassembled WGS sequence"/>
</dbReference>
<dbReference type="SUPFAM" id="SSF55729">
    <property type="entry name" value="Acyl-CoA N-acyltransferases (Nat)"/>
    <property type="match status" value="1"/>
</dbReference>
<keyword evidence="3" id="KW-1185">Reference proteome</keyword>
<sequence>MDIVFTDRVNRILEMATDKVDVHQALTPLHLFLAMCEENSGVCGELSSYLIKQYGFSFLHDFSKNLQPFHPAPITLPCCSVPVSPEVETLFTYAAGRMHRYNQIRLNEGHLMQAILKFEPTVHSLLTENDIAFVEKSVCASRDMLVAMDHYRSPDSVGESSYIRRAISTDLPALMELVEEQFGSGWIETVQNGFNKDEISIFLAKDNDRIIGFACYESFENKKGTFGPMGVVKGERTKGIGALLLHHSLSELKKKDYRYVVIEGAGPIEFYEKECKAVLIPIYESR</sequence>
<comment type="caution">
    <text evidence="2">The sequence shown here is derived from an EMBL/GenBank/DDBJ whole genome shotgun (WGS) entry which is preliminary data.</text>
</comment>
<proteinExistence type="predicted"/>
<dbReference type="InterPro" id="IPR036628">
    <property type="entry name" value="Clp_N_dom_sf"/>
</dbReference>